<feature type="binding site" evidence="8">
    <location>
        <position position="169"/>
    </location>
    <ligand>
        <name>Na(+)</name>
        <dbReference type="ChEBI" id="CHEBI:29101"/>
        <label>1</label>
    </ligand>
</feature>
<accession>A0A7R9M429</accession>
<keyword evidence="8" id="KW-0915">Sodium</keyword>
<dbReference type="PANTHER" id="PTHR11616:SF182">
    <property type="entry name" value="TRANSPORTER"/>
    <property type="match status" value="1"/>
</dbReference>
<feature type="transmembrane region" description="Helical" evidence="9">
    <location>
        <begin position="303"/>
        <end position="328"/>
    </location>
</feature>
<feature type="transmembrane region" description="Helical" evidence="9">
    <location>
        <begin position="41"/>
        <end position="59"/>
    </location>
</feature>
<dbReference type="EMBL" id="CAJPVJ010006381">
    <property type="protein sequence ID" value="CAG2170388.1"/>
    <property type="molecule type" value="Genomic_DNA"/>
</dbReference>
<feature type="transmembrane region" description="Helical" evidence="9">
    <location>
        <begin position="334"/>
        <end position="355"/>
    </location>
</feature>
<dbReference type="PROSITE" id="PS50267">
    <property type="entry name" value="NA_NEUROTRAN_SYMP_3"/>
    <property type="match status" value="1"/>
</dbReference>
<dbReference type="InterPro" id="IPR000175">
    <property type="entry name" value="Na/ntran_symport"/>
</dbReference>
<feature type="binding site" evidence="8">
    <location>
        <position position="272"/>
    </location>
    <ligand>
        <name>Na(+)</name>
        <dbReference type="ChEBI" id="CHEBI:29101"/>
        <label>1</label>
    </ligand>
</feature>
<comment type="similarity">
    <text evidence="2">Belongs to the sodium:neurotransmitter symporter (SNF) (TC 2.A.22) family.</text>
</comment>
<evidence type="ECO:0000256" key="8">
    <source>
        <dbReference type="PIRSR" id="PIRSR600175-1"/>
    </source>
</evidence>
<sequence>MPRKKNIMRTRYGKVAKSSPTQYFWYRTTLDISSDINEPETFNFSIAICLMIAWLLCYLCMIKGIASSGKVVYITATFPYLVLIIFFFRGITLDGMEDGIKHLFTPDVSPIVYQYNQWSKLSDPVVWLEAGTQIFFSLGLGFGGLIAFSSYNPVHNDCYRDAIFVALTNCGTSMFAGIVVFSVMGFKANRIHEHCLEERNKLLLENAISTQFSLFNTTTIQPIIPECDLQKELDKGASGTGLAFIVFTDAINQFPGISAFWSLLFFLMLFTLGKRIDSQFGTLEGAVTSIVDMKLFPNLRKEILTGAICLISFFISLMFCNGSGNYIFTLFDDFAGNFPLLIVAFCECIAVSYVYGLKKFSDEIELMTGRRQTFNWRYISPLTMATILIASFIKLSGGSGYDAWNKET</sequence>
<dbReference type="Pfam" id="PF00209">
    <property type="entry name" value="SNF"/>
    <property type="match status" value="1"/>
</dbReference>
<keyword evidence="11" id="KW-1185">Reference proteome</keyword>
<dbReference type="PANTHER" id="PTHR11616">
    <property type="entry name" value="SODIUM/CHLORIDE DEPENDENT TRANSPORTER"/>
    <property type="match status" value="1"/>
</dbReference>
<evidence type="ECO:0000313" key="11">
    <source>
        <dbReference type="Proteomes" id="UP000728032"/>
    </source>
</evidence>
<organism evidence="10">
    <name type="scientific">Oppiella nova</name>
    <dbReference type="NCBI Taxonomy" id="334625"/>
    <lineage>
        <taxon>Eukaryota</taxon>
        <taxon>Metazoa</taxon>
        <taxon>Ecdysozoa</taxon>
        <taxon>Arthropoda</taxon>
        <taxon>Chelicerata</taxon>
        <taxon>Arachnida</taxon>
        <taxon>Acari</taxon>
        <taxon>Acariformes</taxon>
        <taxon>Sarcoptiformes</taxon>
        <taxon>Oribatida</taxon>
        <taxon>Brachypylina</taxon>
        <taxon>Oppioidea</taxon>
        <taxon>Oppiidae</taxon>
        <taxon>Oppiella</taxon>
    </lineage>
</organism>
<feature type="non-terminal residue" evidence="10">
    <location>
        <position position="408"/>
    </location>
</feature>
<dbReference type="InterPro" id="IPR037272">
    <property type="entry name" value="SNS_sf"/>
</dbReference>
<evidence type="ECO:0000313" key="10">
    <source>
        <dbReference type="EMBL" id="CAD7653201.1"/>
    </source>
</evidence>
<evidence type="ECO:0000256" key="7">
    <source>
        <dbReference type="ARBA" id="ARBA00023136"/>
    </source>
</evidence>
<name>A0A7R9M429_9ACAR</name>
<dbReference type="GO" id="GO:0006865">
    <property type="term" value="P:amino acid transport"/>
    <property type="evidence" value="ECO:0007669"/>
    <property type="project" value="TreeGrafter"/>
</dbReference>
<evidence type="ECO:0000256" key="4">
    <source>
        <dbReference type="ARBA" id="ARBA00022692"/>
    </source>
</evidence>
<evidence type="ECO:0000256" key="2">
    <source>
        <dbReference type="ARBA" id="ARBA00006459"/>
    </source>
</evidence>
<dbReference type="EMBL" id="OC921206">
    <property type="protein sequence ID" value="CAD7653201.1"/>
    <property type="molecule type" value="Genomic_DNA"/>
</dbReference>
<protein>
    <submittedName>
        <fullName evidence="10">Uncharacterized protein</fullName>
    </submittedName>
</protein>
<feature type="transmembrane region" description="Helical" evidence="9">
    <location>
        <begin position="254"/>
        <end position="272"/>
    </location>
</feature>
<gene>
    <name evidence="10" type="ORF">ONB1V03_LOCUS9858</name>
</gene>
<dbReference type="OrthoDB" id="6581954at2759"/>
<dbReference type="SUPFAM" id="SSF161070">
    <property type="entry name" value="SNF-like"/>
    <property type="match status" value="1"/>
</dbReference>
<keyword evidence="3" id="KW-0813">Transport</keyword>
<keyword evidence="7 9" id="KW-0472">Membrane</keyword>
<feature type="transmembrane region" description="Helical" evidence="9">
    <location>
        <begin position="376"/>
        <end position="395"/>
    </location>
</feature>
<dbReference type="GO" id="GO:0035725">
    <property type="term" value="P:sodium ion transmembrane transport"/>
    <property type="evidence" value="ECO:0007669"/>
    <property type="project" value="TreeGrafter"/>
</dbReference>
<dbReference type="GO" id="GO:0046872">
    <property type="term" value="F:metal ion binding"/>
    <property type="evidence" value="ECO:0007669"/>
    <property type="project" value="UniProtKB-KW"/>
</dbReference>
<feature type="binding site" evidence="8">
    <location>
        <position position="277"/>
    </location>
    <ligand>
        <name>Na(+)</name>
        <dbReference type="ChEBI" id="CHEBI:29101"/>
        <label>1</label>
    </ligand>
</feature>
<keyword evidence="8" id="KW-0479">Metal-binding</keyword>
<feature type="transmembrane region" description="Helical" evidence="9">
    <location>
        <begin position="163"/>
        <end position="184"/>
    </location>
</feature>
<reference evidence="10" key="1">
    <citation type="submission" date="2020-11" db="EMBL/GenBank/DDBJ databases">
        <authorList>
            <person name="Tran Van P."/>
        </authorList>
    </citation>
    <scope>NUCLEOTIDE SEQUENCE</scope>
</reference>
<comment type="subcellular location">
    <subcellularLocation>
        <location evidence="1">Membrane</location>
        <topology evidence="1">Multi-pass membrane protein</topology>
    </subcellularLocation>
</comment>
<feature type="transmembrane region" description="Helical" evidence="9">
    <location>
        <begin position="71"/>
        <end position="91"/>
    </location>
</feature>
<feature type="transmembrane region" description="Helical" evidence="9">
    <location>
        <begin position="130"/>
        <end position="151"/>
    </location>
</feature>
<evidence type="ECO:0000256" key="5">
    <source>
        <dbReference type="ARBA" id="ARBA00022847"/>
    </source>
</evidence>
<dbReference type="PRINTS" id="PR00176">
    <property type="entry name" value="NANEUSMPORT"/>
</dbReference>
<keyword evidence="5" id="KW-0769">Symport</keyword>
<dbReference type="Proteomes" id="UP000728032">
    <property type="component" value="Unassembled WGS sequence"/>
</dbReference>
<keyword evidence="6 9" id="KW-1133">Transmembrane helix</keyword>
<evidence type="ECO:0000256" key="9">
    <source>
        <dbReference type="SAM" id="Phobius"/>
    </source>
</evidence>
<evidence type="ECO:0000256" key="1">
    <source>
        <dbReference type="ARBA" id="ARBA00004141"/>
    </source>
</evidence>
<evidence type="ECO:0000256" key="3">
    <source>
        <dbReference type="ARBA" id="ARBA00022448"/>
    </source>
</evidence>
<dbReference type="AlphaFoldDB" id="A0A7R9M429"/>
<dbReference type="GO" id="GO:0015293">
    <property type="term" value="F:symporter activity"/>
    <property type="evidence" value="ECO:0007669"/>
    <property type="project" value="UniProtKB-KW"/>
</dbReference>
<dbReference type="GO" id="GO:0005886">
    <property type="term" value="C:plasma membrane"/>
    <property type="evidence" value="ECO:0007669"/>
    <property type="project" value="TreeGrafter"/>
</dbReference>
<evidence type="ECO:0000256" key="6">
    <source>
        <dbReference type="ARBA" id="ARBA00022989"/>
    </source>
</evidence>
<feature type="binding site" evidence="8">
    <location>
        <position position="137"/>
    </location>
    <ligand>
        <name>Na(+)</name>
        <dbReference type="ChEBI" id="CHEBI:29101"/>
        <label>1</label>
    </ligand>
</feature>
<keyword evidence="4 9" id="KW-0812">Transmembrane</keyword>
<feature type="binding site" evidence="8">
    <location>
        <position position="278"/>
    </location>
    <ligand>
        <name>Na(+)</name>
        <dbReference type="ChEBI" id="CHEBI:29101"/>
        <label>1</label>
    </ligand>
</feature>
<proteinExistence type="inferred from homology"/>